<feature type="transmembrane region" description="Helical" evidence="2">
    <location>
        <begin position="32"/>
        <end position="56"/>
    </location>
</feature>
<keyword evidence="4" id="KW-1185">Reference proteome</keyword>
<keyword evidence="2" id="KW-0472">Membrane</keyword>
<gene>
    <name evidence="3" type="ORF">ACFOW9_14430</name>
</gene>
<evidence type="ECO:0000313" key="3">
    <source>
        <dbReference type="EMBL" id="MFC4266803.1"/>
    </source>
</evidence>
<organism evidence="3 4">
    <name type="scientific">Arthrobacter cryoconiti</name>
    <dbReference type="NCBI Taxonomy" id="748907"/>
    <lineage>
        <taxon>Bacteria</taxon>
        <taxon>Bacillati</taxon>
        <taxon>Actinomycetota</taxon>
        <taxon>Actinomycetes</taxon>
        <taxon>Micrococcales</taxon>
        <taxon>Micrococcaceae</taxon>
        <taxon>Arthrobacter</taxon>
    </lineage>
</organism>
<keyword evidence="2" id="KW-0812">Transmembrane</keyword>
<keyword evidence="2" id="KW-1133">Transmembrane helix</keyword>
<sequence>MTKSAESAGPQRDSGGARPKASKGRLGRLRSLPGFTVAATTFVLVVLLSGGGMAVAQWQQSATATITVTAGAAAVVPPSGPNVVANPAIATRPSVQDPERVRCQSVLPQETLAKATSADIKFTWTAPATVTSYTVSLDFIGTGYTYSQTQVVNSAVAIFKLQRTQAAFGNYALRIQPMNGAAAGDAIYRTYQNASQRSDNCFYLSPDGRSPLGTPVISTTGMVKGDTTASLPITWTAASGATSYVVTLTPKSRPLSTYGLEATVSGPEFTLIFPRAPSDRFGNPANWVDIWATYYGDYTLRIQPMNGSVAGDPVYTIVHYSHWTGTIDG</sequence>
<evidence type="ECO:0000256" key="1">
    <source>
        <dbReference type="SAM" id="MobiDB-lite"/>
    </source>
</evidence>
<evidence type="ECO:0008006" key="5">
    <source>
        <dbReference type="Google" id="ProtNLM"/>
    </source>
</evidence>
<name>A0ABV8R5V6_9MICC</name>
<feature type="region of interest" description="Disordered" evidence="1">
    <location>
        <begin position="1"/>
        <end position="25"/>
    </location>
</feature>
<dbReference type="EMBL" id="JBHSCQ010000022">
    <property type="protein sequence ID" value="MFC4266803.1"/>
    <property type="molecule type" value="Genomic_DNA"/>
</dbReference>
<reference evidence="4" key="1">
    <citation type="journal article" date="2019" name="Int. J. Syst. Evol. Microbiol.">
        <title>The Global Catalogue of Microorganisms (GCM) 10K type strain sequencing project: providing services to taxonomists for standard genome sequencing and annotation.</title>
        <authorList>
            <consortium name="The Broad Institute Genomics Platform"/>
            <consortium name="The Broad Institute Genome Sequencing Center for Infectious Disease"/>
            <person name="Wu L."/>
            <person name="Ma J."/>
        </authorList>
    </citation>
    <scope>NUCLEOTIDE SEQUENCE [LARGE SCALE GENOMIC DNA]</scope>
    <source>
        <strain evidence="4">CGMCC 1.10698</strain>
    </source>
</reference>
<comment type="caution">
    <text evidence="3">The sequence shown here is derived from an EMBL/GenBank/DDBJ whole genome shotgun (WGS) entry which is preliminary data.</text>
</comment>
<accession>A0ABV8R5V6</accession>
<protein>
    <recommendedName>
        <fullName evidence="5">Fibronectin type-III domain-containing protein</fullName>
    </recommendedName>
</protein>
<dbReference type="RefSeq" id="WP_230065965.1">
    <property type="nucleotide sequence ID" value="NZ_BAABLL010000010.1"/>
</dbReference>
<evidence type="ECO:0000256" key="2">
    <source>
        <dbReference type="SAM" id="Phobius"/>
    </source>
</evidence>
<dbReference type="Proteomes" id="UP001595773">
    <property type="component" value="Unassembled WGS sequence"/>
</dbReference>
<evidence type="ECO:0000313" key="4">
    <source>
        <dbReference type="Proteomes" id="UP001595773"/>
    </source>
</evidence>
<proteinExistence type="predicted"/>